<evidence type="ECO:0008006" key="4">
    <source>
        <dbReference type="Google" id="ProtNLM"/>
    </source>
</evidence>
<protein>
    <recommendedName>
        <fullName evidence="4">Secreted protein</fullName>
    </recommendedName>
</protein>
<dbReference type="EMBL" id="CP003899">
    <property type="protein sequence ID" value="AGC60928.1"/>
    <property type="molecule type" value="Genomic_DNA"/>
</dbReference>
<evidence type="ECO:0000313" key="3">
    <source>
        <dbReference type="Proteomes" id="UP000011157"/>
    </source>
</evidence>
<feature type="signal peptide" evidence="1">
    <location>
        <begin position="1"/>
        <end position="22"/>
    </location>
</feature>
<evidence type="ECO:0000256" key="1">
    <source>
        <dbReference type="SAM" id="SignalP"/>
    </source>
</evidence>
<feature type="chain" id="PRO_5039353790" description="Secreted protein" evidence="1">
    <location>
        <begin position="23"/>
        <end position="63"/>
    </location>
</feature>
<keyword evidence="3" id="KW-1185">Reference proteome</keyword>
<name>L7V392_MYCL1</name>
<gene>
    <name evidence="2" type="ordered locus">MULP_00889</name>
</gene>
<dbReference type="HOGENOM" id="CLU_2881059_0_0_11"/>
<dbReference type="PATRIC" id="fig|459424.11.peg.908"/>
<sequence length="63" mass="6549">MRAITVLIARCTAYSGSGVSAAAMVMISVPVMEKIAITTVAKTGSTPLGKSPPCEVRLPKSIW</sequence>
<dbReference type="KEGG" id="mli:MULP_00889"/>
<keyword evidence="1" id="KW-0732">Signal</keyword>
<dbReference type="AlphaFoldDB" id="L7V392"/>
<accession>L7V392</accession>
<organism evidence="2 3">
    <name type="scientific">Mycobacterium liflandii (strain 128FXT)</name>
    <dbReference type="NCBI Taxonomy" id="459424"/>
    <lineage>
        <taxon>Bacteria</taxon>
        <taxon>Bacillati</taxon>
        <taxon>Actinomycetota</taxon>
        <taxon>Actinomycetes</taxon>
        <taxon>Mycobacteriales</taxon>
        <taxon>Mycobacteriaceae</taxon>
        <taxon>Mycobacterium</taxon>
        <taxon>Mycobacterium ulcerans group</taxon>
    </lineage>
</organism>
<dbReference type="Proteomes" id="UP000011157">
    <property type="component" value="Chromosome"/>
</dbReference>
<proteinExistence type="predicted"/>
<evidence type="ECO:0000313" key="2">
    <source>
        <dbReference type="EMBL" id="AGC60928.1"/>
    </source>
</evidence>
<reference evidence="2 3" key="1">
    <citation type="journal article" date="2013" name="J. Bacteriol.">
        <title>Complete Genome Sequence of the Frog Pathogen Mycobacterium ulcerans Ecovar Liflandii.</title>
        <authorList>
            <person name="Tobias N.J."/>
            <person name="Doig K.D."/>
            <person name="Medema M.H."/>
            <person name="Chen H."/>
            <person name="Haring V."/>
            <person name="Moore R."/>
            <person name="Seemann T."/>
            <person name="Stinear T.P."/>
        </authorList>
    </citation>
    <scope>NUCLEOTIDE SEQUENCE [LARGE SCALE GENOMIC DNA]</scope>
    <source>
        <strain evidence="2 3">128FXT</strain>
    </source>
</reference>